<dbReference type="CDD" id="cd00817">
    <property type="entry name" value="ValRS_core"/>
    <property type="match status" value="1"/>
</dbReference>
<dbReference type="FunFam" id="3.40.50.620:FF:000032">
    <property type="entry name" value="Valine--tRNA ligase"/>
    <property type="match status" value="1"/>
</dbReference>
<dbReference type="SUPFAM" id="SSF47323">
    <property type="entry name" value="Anticodon-binding domain of a subclass of class I aminoacyl-tRNA synthetases"/>
    <property type="match status" value="1"/>
</dbReference>
<dbReference type="InterPro" id="IPR019499">
    <property type="entry name" value="Val-tRNA_synth_tRNA-bd"/>
</dbReference>
<keyword evidence="17" id="KW-1185">Reference proteome</keyword>
<dbReference type="Gene3D" id="3.40.50.620">
    <property type="entry name" value="HUPs"/>
    <property type="match status" value="2"/>
</dbReference>
<dbReference type="Gene3D" id="3.90.740.10">
    <property type="entry name" value="Valyl/Leucyl/Isoleucyl-tRNA synthetase, editing domain"/>
    <property type="match status" value="1"/>
</dbReference>
<comment type="subunit">
    <text evidence="2 12">Monomer.</text>
</comment>
<dbReference type="KEGG" id="snep:Enr13x_31540"/>
<dbReference type="HAMAP" id="MF_02004">
    <property type="entry name" value="Val_tRNA_synth_type1"/>
    <property type="match status" value="1"/>
</dbReference>
<dbReference type="InterPro" id="IPR002303">
    <property type="entry name" value="Valyl-tRNA_ligase"/>
</dbReference>
<evidence type="ECO:0000313" key="17">
    <source>
        <dbReference type="Proteomes" id="UP000319004"/>
    </source>
</evidence>
<organism evidence="16 17">
    <name type="scientific">Stieleria neptunia</name>
    <dbReference type="NCBI Taxonomy" id="2527979"/>
    <lineage>
        <taxon>Bacteria</taxon>
        <taxon>Pseudomonadati</taxon>
        <taxon>Planctomycetota</taxon>
        <taxon>Planctomycetia</taxon>
        <taxon>Pirellulales</taxon>
        <taxon>Pirellulaceae</taxon>
        <taxon>Stieleria</taxon>
    </lineage>
</organism>
<evidence type="ECO:0000256" key="8">
    <source>
        <dbReference type="ARBA" id="ARBA00023054"/>
    </source>
</evidence>
<feature type="short sequence motif" description="'HIGH' region" evidence="12">
    <location>
        <begin position="43"/>
        <end position="53"/>
    </location>
</feature>
<keyword evidence="4 12" id="KW-0436">Ligase</keyword>
<evidence type="ECO:0000259" key="14">
    <source>
        <dbReference type="Pfam" id="PF08264"/>
    </source>
</evidence>
<evidence type="ECO:0000256" key="12">
    <source>
        <dbReference type="HAMAP-Rule" id="MF_02004"/>
    </source>
</evidence>
<dbReference type="Gene3D" id="1.10.287.380">
    <property type="entry name" value="Valyl-tRNA synthetase, C-terminal domain"/>
    <property type="match status" value="1"/>
</dbReference>
<dbReference type="GO" id="GO:0004832">
    <property type="term" value="F:valine-tRNA ligase activity"/>
    <property type="evidence" value="ECO:0007669"/>
    <property type="project" value="UniProtKB-UniRule"/>
</dbReference>
<evidence type="ECO:0000256" key="5">
    <source>
        <dbReference type="ARBA" id="ARBA00022741"/>
    </source>
</evidence>
<dbReference type="PRINTS" id="PR00986">
    <property type="entry name" value="TRNASYNTHVAL"/>
</dbReference>
<dbReference type="OrthoDB" id="9810365at2"/>
<keyword evidence="8 12" id="KW-0175">Coiled coil</keyword>
<feature type="domain" description="Methionyl/Valyl/Leucyl/Isoleucyl-tRNA synthetase anticodon-binding" evidence="14">
    <location>
        <begin position="745"/>
        <end position="899"/>
    </location>
</feature>
<evidence type="ECO:0000256" key="1">
    <source>
        <dbReference type="ARBA" id="ARBA00004496"/>
    </source>
</evidence>
<evidence type="ECO:0000256" key="4">
    <source>
        <dbReference type="ARBA" id="ARBA00022598"/>
    </source>
</evidence>
<accession>A0A518HR26</accession>
<dbReference type="GO" id="GO:0002161">
    <property type="term" value="F:aminoacyl-tRNA deacylase activity"/>
    <property type="evidence" value="ECO:0007669"/>
    <property type="project" value="InterPro"/>
</dbReference>
<evidence type="ECO:0000259" key="13">
    <source>
        <dbReference type="Pfam" id="PF00133"/>
    </source>
</evidence>
<dbReference type="InterPro" id="IPR037118">
    <property type="entry name" value="Val-tRNA_synth_C_sf"/>
</dbReference>
<dbReference type="InterPro" id="IPR002300">
    <property type="entry name" value="aa-tRNA-synth_Ia"/>
</dbReference>
<evidence type="ECO:0000259" key="15">
    <source>
        <dbReference type="Pfam" id="PF10458"/>
    </source>
</evidence>
<comment type="caution">
    <text evidence="12">Lacks conserved residue(s) required for the propagation of feature annotation.</text>
</comment>
<dbReference type="AlphaFoldDB" id="A0A518HR26"/>
<proteinExistence type="inferred from homology"/>
<dbReference type="Pfam" id="PF00133">
    <property type="entry name" value="tRNA-synt_1"/>
    <property type="match status" value="1"/>
</dbReference>
<dbReference type="Pfam" id="PF08264">
    <property type="entry name" value="Anticodon_1"/>
    <property type="match status" value="1"/>
</dbReference>
<reference evidence="16 17" key="1">
    <citation type="submission" date="2019-03" db="EMBL/GenBank/DDBJ databases">
        <title>Deep-cultivation of Planctomycetes and their phenomic and genomic characterization uncovers novel biology.</title>
        <authorList>
            <person name="Wiegand S."/>
            <person name="Jogler M."/>
            <person name="Boedeker C."/>
            <person name="Pinto D."/>
            <person name="Vollmers J."/>
            <person name="Rivas-Marin E."/>
            <person name="Kohn T."/>
            <person name="Peeters S.H."/>
            <person name="Heuer A."/>
            <person name="Rast P."/>
            <person name="Oberbeckmann S."/>
            <person name="Bunk B."/>
            <person name="Jeske O."/>
            <person name="Meyerdierks A."/>
            <person name="Storesund J.E."/>
            <person name="Kallscheuer N."/>
            <person name="Luecker S."/>
            <person name="Lage O.M."/>
            <person name="Pohl T."/>
            <person name="Merkel B.J."/>
            <person name="Hornburger P."/>
            <person name="Mueller R.-W."/>
            <person name="Bruemmer F."/>
            <person name="Labrenz M."/>
            <person name="Spormann A.M."/>
            <person name="Op den Camp H."/>
            <person name="Overmann J."/>
            <person name="Amann R."/>
            <person name="Jetten M.S.M."/>
            <person name="Mascher T."/>
            <person name="Medema M.H."/>
            <person name="Devos D.P."/>
            <person name="Kaster A.-K."/>
            <person name="Ovreas L."/>
            <person name="Rohde M."/>
            <person name="Galperin M.Y."/>
            <person name="Jogler C."/>
        </authorList>
    </citation>
    <scope>NUCLEOTIDE SEQUENCE [LARGE SCALE GENOMIC DNA]</scope>
    <source>
        <strain evidence="16 17">Enr13</strain>
    </source>
</reference>
<evidence type="ECO:0000313" key="16">
    <source>
        <dbReference type="EMBL" id="QDV43299.1"/>
    </source>
</evidence>
<keyword evidence="3 12" id="KW-0963">Cytoplasm</keyword>
<comment type="domain">
    <text evidence="12">ValRS has two distinct active sites: one for aminoacylation and one for editing. The misactivated threonine is translocated from the active site to the editing site.</text>
</comment>
<dbReference type="FunFam" id="1.10.287.380:FF:000001">
    <property type="entry name" value="Valine--tRNA ligase"/>
    <property type="match status" value="1"/>
</dbReference>
<keyword evidence="9 12" id="KW-0030">Aminoacyl-tRNA synthetase</keyword>
<feature type="domain" description="Aminoacyl-tRNA synthetase class Ia" evidence="13">
    <location>
        <begin position="16"/>
        <end position="650"/>
    </location>
</feature>
<gene>
    <name evidence="12 16" type="primary">valS</name>
    <name evidence="16" type="ORF">Enr13x_31540</name>
</gene>
<dbReference type="SUPFAM" id="SSF52374">
    <property type="entry name" value="Nucleotidylyl transferase"/>
    <property type="match status" value="1"/>
</dbReference>
<evidence type="ECO:0000256" key="3">
    <source>
        <dbReference type="ARBA" id="ARBA00022490"/>
    </source>
</evidence>
<dbReference type="SUPFAM" id="SSF46589">
    <property type="entry name" value="tRNA-binding arm"/>
    <property type="match status" value="1"/>
</dbReference>
<dbReference type="InterPro" id="IPR013155">
    <property type="entry name" value="M/V/L/I-tRNA-synth_anticd-bd"/>
</dbReference>
<evidence type="ECO:0000256" key="7">
    <source>
        <dbReference type="ARBA" id="ARBA00022917"/>
    </source>
</evidence>
<comment type="domain">
    <text evidence="12">The C-terminal coiled-coil domain is crucial for aminoacylation activity.</text>
</comment>
<dbReference type="InterPro" id="IPR014729">
    <property type="entry name" value="Rossmann-like_a/b/a_fold"/>
</dbReference>
<dbReference type="PANTHER" id="PTHR11946">
    <property type="entry name" value="VALYL-TRNA SYNTHETASES"/>
    <property type="match status" value="1"/>
</dbReference>
<comment type="subcellular location">
    <subcellularLocation>
        <location evidence="1 12">Cytoplasm</location>
    </subcellularLocation>
</comment>
<dbReference type="InterPro" id="IPR033705">
    <property type="entry name" value="Anticodon_Ia_Val"/>
</dbReference>
<dbReference type="SUPFAM" id="SSF50677">
    <property type="entry name" value="ValRS/IleRS/LeuRS editing domain"/>
    <property type="match status" value="1"/>
</dbReference>
<evidence type="ECO:0000256" key="6">
    <source>
        <dbReference type="ARBA" id="ARBA00022840"/>
    </source>
</evidence>
<evidence type="ECO:0000256" key="9">
    <source>
        <dbReference type="ARBA" id="ARBA00023146"/>
    </source>
</evidence>
<dbReference type="GO" id="GO:0005524">
    <property type="term" value="F:ATP binding"/>
    <property type="evidence" value="ECO:0007669"/>
    <property type="project" value="UniProtKB-UniRule"/>
</dbReference>
<protein>
    <recommendedName>
        <fullName evidence="12">Valine--tRNA ligase</fullName>
        <ecNumber evidence="12">6.1.1.9</ecNumber>
    </recommendedName>
    <alternativeName>
        <fullName evidence="12">Valyl-tRNA synthetase</fullName>
        <shortName evidence="12">ValRS</shortName>
    </alternativeName>
</protein>
<evidence type="ECO:0000256" key="2">
    <source>
        <dbReference type="ARBA" id="ARBA00011245"/>
    </source>
</evidence>
<keyword evidence="7 12" id="KW-0648">Protein biosynthesis</keyword>
<dbReference type="PANTHER" id="PTHR11946:SF93">
    <property type="entry name" value="VALINE--TRNA LIGASE, CHLOROPLASTIC_MITOCHONDRIAL 2"/>
    <property type="match status" value="1"/>
</dbReference>
<name>A0A518HR26_9BACT</name>
<dbReference type="InterPro" id="IPR010978">
    <property type="entry name" value="tRNA-bd_arm"/>
</dbReference>
<comment type="similarity">
    <text evidence="11 12">Belongs to the class-I aminoacyl-tRNA synthetase family. ValS type 1 subfamily.</text>
</comment>
<dbReference type="Pfam" id="PF10458">
    <property type="entry name" value="Val_tRNA-synt_C"/>
    <property type="match status" value="1"/>
</dbReference>
<sequence>MIPNRFDHSTAAGEISAKWDEAGCNHAEINPDKKPYTIVIPPPNVTGALHLGHGLNNTLQDILIRTKRMQGYETLWMPGTDHAGIATQAVVERRLKEQENLSRHDIGRDALVKRIWDWKDQYEKRILGQLKRMGCSCDWRRLRFTLDPMCGAAVRATFFDLFHKDLIYRGKRLVNWDTFLQTAVSNDEVENVTKKGHFYHFRYPVIDPKPGEPDHVVIATTRPETMLGDTAVAVHPDPAQTFDKLEAELREKLAAATAKEKPDVQHQLDALVERRQTMLPKLERLRDMAADGRCLMLPLAERKIPLVADVWAKPELGSGCVKITPAHDPNDYEVGKRQSLPMLNILNPDGTLNGLVPAYEGLTIAAARKQVVADLDEAGLLGDIEDRDIEMPLSDRSKTAIEPYLADQWFVKMDHLAQSAMDAVSDERVRIYPTRYRKGYLDWLGEKRDWPVSRQLWWGHRIPIWSASFATQAEAGKVAEQAAALGGEELIATKIQADEEDDSSTSYSVFVCLRDEESPLESKVEALGLQRDPDVLDTWFSSALWPHSTLGWPQQTKELEYFYPTSTLCTSRDIITLWVARMVLMGLNNLNEIPFDEVFIHPTILDGHGERMSKSKGNGVDPIDVIEKFGPDSLRFGLARLATETQDVRMPVQYECPHCEKLIDQTKKNRVATTVQCPECKKTFATQWAESEADLAHPKASVVSEKFETSRNFVNKLWNAARFVLMNLEGYTPETIDVASLPVEDRWLLSRLATVTEQVTEGIDQFKFADVSRILYDFAWHEFCSFYVEIAKPRLADPSQRAVTQNVIAHGLDTLLRLLHPIMPFVTESIWGFLGELAPERGLTPVKVPEFAMKADWPQANRDHFDETIERQFAEFQDIVSAIRQIRASSNIPPRETVPASIRCSESSRQLLEPMKPYFGALAGADVLQIGPAAEAFETDAPLAIPAIDVEVHVDLEKFIDVEAELTRLEKLLGQLLKQITGKESKLSNENFVSRAPAEVVEKERATLDDLLHQRQSVEGDINKLKEKVSSN</sequence>
<evidence type="ECO:0000256" key="10">
    <source>
        <dbReference type="ARBA" id="ARBA00047552"/>
    </source>
</evidence>
<dbReference type="GO" id="GO:0005829">
    <property type="term" value="C:cytosol"/>
    <property type="evidence" value="ECO:0007669"/>
    <property type="project" value="TreeGrafter"/>
</dbReference>
<feature type="binding site" evidence="12">
    <location>
        <position position="614"/>
    </location>
    <ligand>
        <name>ATP</name>
        <dbReference type="ChEBI" id="CHEBI:30616"/>
    </ligand>
</feature>
<dbReference type="RefSeq" id="WP_145387339.1">
    <property type="nucleotide sequence ID" value="NZ_CP037423.1"/>
</dbReference>
<dbReference type="GO" id="GO:0006438">
    <property type="term" value="P:valyl-tRNA aminoacylation"/>
    <property type="evidence" value="ECO:0007669"/>
    <property type="project" value="UniProtKB-UniRule"/>
</dbReference>
<evidence type="ECO:0000256" key="11">
    <source>
        <dbReference type="ARBA" id="ARBA00060830"/>
    </source>
</evidence>
<dbReference type="Proteomes" id="UP000319004">
    <property type="component" value="Chromosome"/>
</dbReference>
<dbReference type="EMBL" id="CP037423">
    <property type="protein sequence ID" value="QDV43299.1"/>
    <property type="molecule type" value="Genomic_DNA"/>
</dbReference>
<comment type="catalytic activity">
    <reaction evidence="10 12">
        <text>tRNA(Val) + L-valine + ATP = L-valyl-tRNA(Val) + AMP + diphosphate</text>
        <dbReference type="Rhea" id="RHEA:10704"/>
        <dbReference type="Rhea" id="RHEA-COMP:9672"/>
        <dbReference type="Rhea" id="RHEA-COMP:9708"/>
        <dbReference type="ChEBI" id="CHEBI:30616"/>
        <dbReference type="ChEBI" id="CHEBI:33019"/>
        <dbReference type="ChEBI" id="CHEBI:57762"/>
        <dbReference type="ChEBI" id="CHEBI:78442"/>
        <dbReference type="ChEBI" id="CHEBI:78537"/>
        <dbReference type="ChEBI" id="CHEBI:456215"/>
        <dbReference type="EC" id="6.1.1.9"/>
    </reaction>
</comment>
<feature type="domain" description="Valyl-tRNA synthetase tRNA-binding arm" evidence="15">
    <location>
        <begin position="961"/>
        <end position="1026"/>
    </location>
</feature>
<comment type="function">
    <text evidence="12">Catalyzes the attachment of valine to tRNA(Val). As ValRS can inadvertently accommodate and process structurally similar amino acids such as threonine, to avoid such errors, it has a 'posttransfer' editing activity that hydrolyzes mischarged Thr-tRNA(Val) in a tRNA-dependent manner.</text>
</comment>
<dbReference type="CDD" id="cd07962">
    <property type="entry name" value="Anticodon_Ia_Val"/>
    <property type="match status" value="1"/>
</dbReference>
<dbReference type="Gene3D" id="1.10.730.10">
    <property type="entry name" value="Isoleucyl-tRNA Synthetase, Domain 1"/>
    <property type="match status" value="1"/>
</dbReference>
<dbReference type="PROSITE" id="PS00178">
    <property type="entry name" value="AA_TRNA_LIGASE_I"/>
    <property type="match status" value="1"/>
</dbReference>
<dbReference type="InterPro" id="IPR009080">
    <property type="entry name" value="tRNAsynth_Ia_anticodon-bd"/>
</dbReference>
<keyword evidence="5 12" id="KW-0547">Nucleotide-binding</keyword>
<dbReference type="InterPro" id="IPR009008">
    <property type="entry name" value="Val/Leu/Ile-tRNA-synth_edit"/>
</dbReference>
<keyword evidence="6 12" id="KW-0067">ATP-binding</keyword>
<dbReference type="InterPro" id="IPR001412">
    <property type="entry name" value="aa-tRNA-synth_I_CS"/>
</dbReference>
<dbReference type="EC" id="6.1.1.9" evidence="12"/>